<dbReference type="Proteomes" id="UP001597368">
    <property type="component" value="Unassembled WGS sequence"/>
</dbReference>
<dbReference type="SUPFAM" id="SSF52833">
    <property type="entry name" value="Thioredoxin-like"/>
    <property type="match status" value="1"/>
</dbReference>
<keyword evidence="3" id="KW-1185">Reference proteome</keyword>
<dbReference type="PANTHER" id="PTHR13887:SF41">
    <property type="entry name" value="THIOREDOXIN SUPERFAMILY PROTEIN"/>
    <property type="match status" value="1"/>
</dbReference>
<proteinExistence type="predicted"/>
<accession>A0ABW4T2W4</accession>
<gene>
    <name evidence="2" type="ORF">ACFSKW_28625</name>
</gene>
<protein>
    <submittedName>
        <fullName evidence="2">DsbA family protein</fullName>
    </submittedName>
</protein>
<organism evidence="2 3">
    <name type="scientific">Nonomuraea mangrovi</name>
    <dbReference type="NCBI Taxonomy" id="2316207"/>
    <lineage>
        <taxon>Bacteria</taxon>
        <taxon>Bacillati</taxon>
        <taxon>Actinomycetota</taxon>
        <taxon>Actinomycetes</taxon>
        <taxon>Streptosporangiales</taxon>
        <taxon>Streptosporangiaceae</taxon>
        <taxon>Nonomuraea</taxon>
    </lineage>
</organism>
<evidence type="ECO:0000259" key="1">
    <source>
        <dbReference type="Pfam" id="PF01323"/>
    </source>
</evidence>
<comment type="caution">
    <text evidence="2">The sequence shown here is derived from an EMBL/GenBank/DDBJ whole genome shotgun (WGS) entry which is preliminary data.</text>
</comment>
<feature type="domain" description="DSBA-like thioredoxin" evidence="1">
    <location>
        <begin position="14"/>
        <end position="196"/>
    </location>
</feature>
<evidence type="ECO:0000313" key="3">
    <source>
        <dbReference type="Proteomes" id="UP001597368"/>
    </source>
</evidence>
<dbReference type="RefSeq" id="WP_379575563.1">
    <property type="nucleotide sequence ID" value="NZ_JBHUFV010000043.1"/>
</dbReference>
<dbReference type="EMBL" id="JBHUFV010000043">
    <property type="protein sequence ID" value="MFD1935445.1"/>
    <property type="molecule type" value="Genomic_DNA"/>
</dbReference>
<dbReference type="PANTHER" id="PTHR13887">
    <property type="entry name" value="GLUTATHIONE S-TRANSFERASE KAPPA"/>
    <property type="match status" value="1"/>
</dbReference>
<reference evidence="3" key="1">
    <citation type="journal article" date="2019" name="Int. J. Syst. Evol. Microbiol.">
        <title>The Global Catalogue of Microorganisms (GCM) 10K type strain sequencing project: providing services to taxonomists for standard genome sequencing and annotation.</title>
        <authorList>
            <consortium name="The Broad Institute Genomics Platform"/>
            <consortium name="The Broad Institute Genome Sequencing Center for Infectious Disease"/>
            <person name="Wu L."/>
            <person name="Ma J."/>
        </authorList>
    </citation>
    <scope>NUCLEOTIDE SEQUENCE [LARGE SCALE GENOMIC DNA]</scope>
    <source>
        <strain evidence="3">ICMP 6774ER</strain>
    </source>
</reference>
<dbReference type="InterPro" id="IPR036249">
    <property type="entry name" value="Thioredoxin-like_sf"/>
</dbReference>
<evidence type="ECO:0000313" key="2">
    <source>
        <dbReference type="EMBL" id="MFD1935445.1"/>
    </source>
</evidence>
<name>A0ABW4T2W4_9ACTN</name>
<dbReference type="Pfam" id="PF01323">
    <property type="entry name" value="DSBA"/>
    <property type="match status" value="1"/>
</dbReference>
<sequence>MPDTRQSVHVGIALDVICAHSYLGYSRFTRAADRLRSEDVAVTVELLPFELAPGASTEGRPLLAVLEQTFGPEAAAGTASFAAHAALEGLRFEYGKAIATGTFEAHRLIASAALQHKAESMVERLFRAHFTDGLHIGDPAVLARLAAEVGVVMDSVPTGELHARLERVRRLGITGVPAFLIERLPPLVGSQSENTLFAVLKEAAQMNGEHHVR</sequence>
<dbReference type="InterPro" id="IPR001853">
    <property type="entry name" value="DSBA-like_thioredoxin_dom"/>
</dbReference>
<dbReference type="Gene3D" id="3.40.30.10">
    <property type="entry name" value="Glutaredoxin"/>
    <property type="match status" value="1"/>
</dbReference>